<dbReference type="EMBL" id="FMZX01000004">
    <property type="protein sequence ID" value="SDD05808.1"/>
    <property type="molecule type" value="Genomic_DNA"/>
</dbReference>
<evidence type="ECO:0000313" key="2">
    <source>
        <dbReference type="Proteomes" id="UP000198925"/>
    </source>
</evidence>
<dbReference type="RefSeq" id="WP_090662990.1">
    <property type="nucleotide sequence ID" value="NZ_FMZX01000004.1"/>
</dbReference>
<dbReference type="Proteomes" id="UP000198925">
    <property type="component" value="Unassembled WGS sequence"/>
</dbReference>
<dbReference type="InterPro" id="IPR011335">
    <property type="entry name" value="Restrct_endonuc-II-like"/>
</dbReference>
<name>A0A1G6RMM8_9PROT</name>
<organism evidence="1 2">
    <name type="scientific">Belnapia rosea</name>
    <dbReference type="NCBI Taxonomy" id="938405"/>
    <lineage>
        <taxon>Bacteria</taxon>
        <taxon>Pseudomonadati</taxon>
        <taxon>Pseudomonadota</taxon>
        <taxon>Alphaproteobacteria</taxon>
        <taxon>Acetobacterales</taxon>
        <taxon>Roseomonadaceae</taxon>
        <taxon>Belnapia</taxon>
    </lineage>
</organism>
<proteinExistence type="predicted"/>
<evidence type="ECO:0000313" key="1">
    <source>
        <dbReference type="EMBL" id="SDD05808.1"/>
    </source>
</evidence>
<dbReference type="GO" id="GO:0003676">
    <property type="term" value="F:nucleic acid binding"/>
    <property type="evidence" value="ECO:0007669"/>
    <property type="project" value="InterPro"/>
</dbReference>
<protein>
    <recommendedName>
        <fullName evidence="3">PD(D/E)XK endonuclease domain-containing protein</fullName>
    </recommendedName>
</protein>
<accession>A0A1G6RMM8</accession>
<reference evidence="1 2" key="1">
    <citation type="submission" date="2016-10" db="EMBL/GenBank/DDBJ databases">
        <authorList>
            <person name="de Groot N.N."/>
        </authorList>
    </citation>
    <scope>NUCLEOTIDE SEQUENCE [LARGE SCALE GENOMIC DNA]</scope>
    <source>
        <strain evidence="1 2">CPCC 100156</strain>
    </source>
</reference>
<dbReference type="InterPro" id="IPR011856">
    <property type="entry name" value="tRNA_endonuc-like_dom_sf"/>
</dbReference>
<evidence type="ECO:0008006" key="3">
    <source>
        <dbReference type="Google" id="ProtNLM"/>
    </source>
</evidence>
<gene>
    <name evidence="1" type="ORF">SAMN04487779_100466</name>
</gene>
<keyword evidence="2" id="KW-1185">Reference proteome</keyword>
<sequence length="166" mass="18140">MEQKAPTAAAPKKPRASGTNTHIAGEMFVAAELAKRGYSVSLTMGNAKAVDLFAEKDGRAICIQVKAIAHKRNVGWPLNPDLSRILDGVIYVCVILNGLDEPPTYYVLPPAEVRKRGKRYNTRAILDIGKVRGTEFLGAWHLIDAALTKPEDAIGKPLRKRPVTIK</sequence>
<dbReference type="AlphaFoldDB" id="A0A1G6RMM8"/>
<dbReference type="SUPFAM" id="SSF52980">
    <property type="entry name" value="Restriction endonuclease-like"/>
    <property type="match status" value="1"/>
</dbReference>
<dbReference type="Gene3D" id="3.40.1350.10">
    <property type="match status" value="1"/>
</dbReference>